<comment type="caution">
    <text evidence="1">The sequence shown here is derived from an EMBL/GenBank/DDBJ whole genome shotgun (WGS) entry which is preliminary data.</text>
</comment>
<sequence>MSDGNDRNRANVLVIRGPNPHSFPAEVAWAANVIASYVNGFADGVRRPPDENIHRIDEAGGTTEEVRAAAEEQLECQCVPGAAFSGKPCGFIMAGPERPGVDIALVWGPEVGELLKKPGA</sequence>
<accession>A0ABS1VUL7</accession>
<organism evidence="1 2">
    <name type="scientific">Paractinoplanes lichenicola</name>
    <dbReference type="NCBI Taxonomy" id="2802976"/>
    <lineage>
        <taxon>Bacteria</taxon>
        <taxon>Bacillati</taxon>
        <taxon>Actinomycetota</taxon>
        <taxon>Actinomycetes</taxon>
        <taxon>Micromonosporales</taxon>
        <taxon>Micromonosporaceae</taxon>
        <taxon>Paractinoplanes</taxon>
    </lineage>
</organism>
<dbReference type="Proteomes" id="UP000598996">
    <property type="component" value="Unassembled WGS sequence"/>
</dbReference>
<dbReference type="RefSeq" id="WP_202994768.1">
    <property type="nucleotide sequence ID" value="NZ_JAENHO010000008.1"/>
</dbReference>
<proteinExistence type="predicted"/>
<protein>
    <submittedName>
        <fullName evidence="1">Uncharacterized protein</fullName>
    </submittedName>
</protein>
<name>A0ABS1VUL7_9ACTN</name>
<keyword evidence="2" id="KW-1185">Reference proteome</keyword>
<evidence type="ECO:0000313" key="1">
    <source>
        <dbReference type="EMBL" id="MBL7258129.1"/>
    </source>
</evidence>
<gene>
    <name evidence="1" type="ORF">JKJ07_27865</name>
</gene>
<reference evidence="1 2" key="1">
    <citation type="submission" date="2021-01" db="EMBL/GenBank/DDBJ databases">
        <title>Actinoplanes sp. nov. LDG1-01 isolated from lichen.</title>
        <authorList>
            <person name="Saeng-In P."/>
            <person name="Phongsopitanun W."/>
            <person name="Kanchanasin P."/>
            <person name="Yuki M."/>
            <person name="Kudo T."/>
            <person name="Ohkuma M."/>
            <person name="Tanasupawat S."/>
        </authorList>
    </citation>
    <scope>NUCLEOTIDE SEQUENCE [LARGE SCALE GENOMIC DNA]</scope>
    <source>
        <strain evidence="1 2">LDG1-01</strain>
    </source>
</reference>
<evidence type="ECO:0000313" key="2">
    <source>
        <dbReference type="Proteomes" id="UP000598996"/>
    </source>
</evidence>
<dbReference type="EMBL" id="JAENHO010000008">
    <property type="protein sequence ID" value="MBL7258129.1"/>
    <property type="molecule type" value="Genomic_DNA"/>
</dbReference>